<proteinExistence type="inferred from homology"/>
<dbReference type="Gene3D" id="2.130.10.10">
    <property type="entry name" value="YVTN repeat-like/Quinoprotein amine dehydrogenase"/>
    <property type="match status" value="4"/>
</dbReference>
<sequence>MSAEPQYECTRVPVTASASCGPLYVAAEGPFLRFYRQNDLNHLESKQVFQAQAIHGIAVLSKSPQHVILVVWGGLLVRILQFDVTEENHARILRKSWIISDVVKAPDWILDLSPEPQDGLTTRTRRLAAVTAHNALLEVRASDIYGTPVITIAELTSSSRSILYSAHILWESTGRVLVAAGTAFGEIMYWSWSRTPQKGPQSQVHRVFLGHEGSIFGVQISQQINMVAEKPAQRLLASCSDDRTIRIWDVSDVSFAERDGALEEGSEGERTQHTGFTNASFDTTSSSSTCLAIGWGHISRVWSVQFIYSSRSPAKILLMSSGEDATLRTWHLTLANNTLPSGQSKSPGMLPYKLSQVDYAAYNSGKNLWTSSIHGFPSGSQQVIMGGADSKLTACFLGPDLPVLGRSVIASSEYTVISLTSSTQAEVDDGSIDNSKSLHKSSKLSEFFRSYAFVDESSYLLTTNSGSVYHGSITLNGVTRAMKTATRVSLIAQPQDLNGYSICAGLPSLGVVFVAGSRGSIYIYQGGLRQLRKIHDTSGKVGNMFAVEHHIKDPAAGSSMNSLGSTSIKRIALLATVTGRNFAQLLYVATKDGKPDVSKSVPVPIAELGSNPTITSMEYISSPSQEYYLFLGFRQGSIAMYRAISGGLEETDAAAVSLIKIFERVHCKETVSAMCWLPNANSSSGHLISTGRDGRLAVNAMDLTEGTITTVHDLILPIGPNIEGMYFSEGHLLVYGFSSKNFVLYDTTAEEELMGVDTGGAHRSWTFQPFSKIYGGGTLVWTRASSMHICHQSGPNHRVVRSGGHGREIKAVVVSPVIGEGGSRQLIATGAEDTDIKIFEYERGDLVCRRTLRKHATGIQHLQWSGDGQYLFSSGGCEELFIWRVRSLPPELGSIGVVCEWACKPESEHADLRLMSFDIRRQESAYVIALVFSDSSIRVHLYDPTAAEKWQTVATGTYYTSCITQCVFLSSGTILTAGTDGHAVLWPLGDAQESSSAGLLKWEQPRRIHQSTSKTLATHKVDSQTTLIVSGGDDGSLSFLLASEHKSPEAPSSGKTSLHPPIIVTRAHASAVTACTVFIQRFRLFVVTSGNDQWVWLWEVLLHAPDAGLDAEESVKVDGPDALEIKRLKKMKTNVADVSSMAVLGGDQDGAARVLICGVGMEVIRIA</sequence>
<protein>
    <submittedName>
        <fullName evidence="8">WD domain-containing protein</fullName>
    </submittedName>
</protein>
<dbReference type="EMBL" id="ML977041">
    <property type="protein sequence ID" value="KAF1949130.1"/>
    <property type="molecule type" value="Genomic_DNA"/>
</dbReference>
<evidence type="ECO:0000256" key="1">
    <source>
        <dbReference type="ARBA" id="ARBA00004496"/>
    </source>
</evidence>
<dbReference type="GO" id="GO:0005737">
    <property type="term" value="C:cytoplasm"/>
    <property type="evidence" value="ECO:0007669"/>
    <property type="project" value="UniProtKB-SubCell"/>
</dbReference>
<accession>A0A6A5TA29</accession>
<dbReference type="SUPFAM" id="SSF50978">
    <property type="entry name" value="WD40 repeat-like"/>
    <property type="match status" value="3"/>
</dbReference>
<evidence type="ECO:0000256" key="3">
    <source>
        <dbReference type="ARBA" id="ARBA00022574"/>
    </source>
</evidence>
<dbReference type="OrthoDB" id="5594999at2759"/>
<dbReference type="Pfam" id="PF00400">
    <property type="entry name" value="WD40"/>
    <property type="match status" value="2"/>
</dbReference>
<dbReference type="Proteomes" id="UP000800035">
    <property type="component" value="Unassembled WGS sequence"/>
</dbReference>
<keyword evidence="5" id="KW-0677">Repeat</keyword>
<name>A0A6A5TA29_9PLEO</name>
<evidence type="ECO:0000313" key="8">
    <source>
        <dbReference type="EMBL" id="KAF1949130.1"/>
    </source>
</evidence>
<reference evidence="8" key="1">
    <citation type="journal article" date="2020" name="Stud. Mycol.">
        <title>101 Dothideomycetes genomes: a test case for predicting lifestyles and emergence of pathogens.</title>
        <authorList>
            <person name="Haridas S."/>
            <person name="Albert R."/>
            <person name="Binder M."/>
            <person name="Bloem J."/>
            <person name="Labutti K."/>
            <person name="Salamov A."/>
            <person name="Andreopoulos B."/>
            <person name="Baker S."/>
            <person name="Barry K."/>
            <person name="Bills G."/>
            <person name="Bluhm B."/>
            <person name="Cannon C."/>
            <person name="Castanera R."/>
            <person name="Culley D."/>
            <person name="Daum C."/>
            <person name="Ezra D."/>
            <person name="Gonzalez J."/>
            <person name="Henrissat B."/>
            <person name="Kuo A."/>
            <person name="Liang C."/>
            <person name="Lipzen A."/>
            <person name="Lutzoni F."/>
            <person name="Magnuson J."/>
            <person name="Mondo S."/>
            <person name="Nolan M."/>
            <person name="Ohm R."/>
            <person name="Pangilinan J."/>
            <person name="Park H.-J."/>
            <person name="Ramirez L."/>
            <person name="Alfaro M."/>
            <person name="Sun H."/>
            <person name="Tritt A."/>
            <person name="Yoshinaga Y."/>
            <person name="Zwiers L.-H."/>
            <person name="Turgeon B."/>
            <person name="Goodwin S."/>
            <person name="Spatafora J."/>
            <person name="Crous P."/>
            <person name="Grigoriev I."/>
        </authorList>
    </citation>
    <scope>NUCLEOTIDE SEQUENCE</scope>
    <source>
        <strain evidence="8">CBS 675.92</strain>
    </source>
</reference>
<keyword evidence="4" id="KW-0819">tRNA processing</keyword>
<dbReference type="PROSITE" id="PS50082">
    <property type="entry name" value="WD_REPEATS_2"/>
    <property type="match status" value="2"/>
</dbReference>
<keyword evidence="9" id="KW-1185">Reference proteome</keyword>
<dbReference type="PANTHER" id="PTHR14344">
    <property type="entry name" value="WD REPEAT PROTEIN"/>
    <property type="match status" value="1"/>
</dbReference>
<dbReference type="InterPro" id="IPR015943">
    <property type="entry name" value="WD40/YVTN_repeat-like_dom_sf"/>
</dbReference>
<organism evidence="8 9">
    <name type="scientific">Byssothecium circinans</name>
    <dbReference type="NCBI Taxonomy" id="147558"/>
    <lineage>
        <taxon>Eukaryota</taxon>
        <taxon>Fungi</taxon>
        <taxon>Dikarya</taxon>
        <taxon>Ascomycota</taxon>
        <taxon>Pezizomycotina</taxon>
        <taxon>Dothideomycetes</taxon>
        <taxon>Pleosporomycetidae</taxon>
        <taxon>Pleosporales</taxon>
        <taxon>Massarineae</taxon>
        <taxon>Massarinaceae</taxon>
        <taxon>Byssothecium</taxon>
    </lineage>
</organism>
<dbReference type="InterPro" id="IPR019775">
    <property type="entry name" value="WD40_repeat_CS"/>
</dbReference>
<dbReference type="GO" id="GO:0030488">
    <property type="term" value="P:tRNA methylation"/>
    <property type="evidence" value="ECO:0007669"/>
    <property type="project" value="TreeGrafter"/>
</dbReference>
<dbReference type="AlphaFoldDB" id="A0A6A5TA29"/>
<dbReference type="InterPro" id="IPR051973">
    <property type="entry name" value="tRNA_Anticodon_Mtase-Reg"/>
</dbReference>
<evidence type="ECO:0000256" key="2">
    <source>
        <dbReference type="ARBA" id="ARBA00022490"/>
    </source>
</evidence>
<dbReference type="PANTHER" id="PTHR14344:SF3">
    <property type="entry name" value="WD REPEAT-CONTAINING PROTEIN 6"/>
    <property type="match status" value="1"/>
</dbReference>
<gene>
    <name evidence="8" type="ORF">CC80DRAFT_458009</name>
</gene>
<evidence type="ECO:0000313" key="9">
    <source>
        <dbReference type="Proteomes" id="UP000800035"/>
    </source>
</evidence>
<dbReference type="InterPro" id="IPR036322">
    <property type="entry name" value="WD40_repeat_dom_sf"/>
</dbReference>
<dbReference type="InterPro" id="IPR001680">
    <property type="entry name" value="WD40_rpt"/>
</dbReference>
<comment type="similarity">
    <text evidence="6">Belongs to the WD repeat WDR6 family.</text>
</comment>
<dbReference type="PROSITE" id="PS00678">
    <property type="entry name" value="WD_REPEATS_1"/>
    <property type="match status" value="1"/>
</dbReference>
<evidence type="ECO:0000256" key="4">
    <source>
        <dbReference type="ARBA" id="ARBA00022694"/>
    </source>
</evidence>
<feature type="repeat" description="WD" evidence="7">
    <location>
        <begin position="852"/>
        <end position="887"/>
    </location>
</feature>
<comment type="subcellular location">
    <subcellularLocation>
        <location evidence="1">Cytoplasm</location>
    </subcellularLocation>
</comment>
<dbReference type="SMART" id="SM00320">
    <property type="entry name" value="WD40"/>
    <property type="match status" value="7"/>
</dbReference>
<feature type="repeat" description="WD" evidence="7">
    <location>
        <begin position="224"/>
        <end position="258"/>
    </location>
</feature>
<keyword evidence="2" id="KW-0963">Cytoplasm</keyword>
<keyword evidence="3 7" id="KW-0853">WD repeat</keyword>
<evidence type="ECO:0000256" key="5">
    <source>
        <dbReference type="ARBA" id="ARBA00022737"/>
    </source>
</evidence>
<evidence type="ECO:0000256" key="6">
    <source>
        <dbReference type="ARBA" id="ARBA00038255"/>
    </source>
</evidence>
<evidence type="ECO:0000256" key="7">
    <source>
        <dbReference type="PROSITE-ProRule" id="PRU00221"/>
    </source>
</evidence>